<reference evidence="18" key="1">
    <citation type="journal article" date="2013" name="Genome Announc.">
        <title>Draft Genome Sequence of Streptomyces bottropensis ATCC 25435, a Bottromycin-Producing Actinomycete.</title>
        <authorList>
            <person name="Zhang H."/>
            <person name="Zhou W."/>
            <person name="Zhuang Y."/>
            <person name="Liang X."/>
            <person name="Liu T."/>
        </authorList>
    </citation>
    <scope>NUCLEOTIDE SEQUENCE [LARGE SCALE GENOMIC DNA]</scope>
    <source>
        <strain evidence="18">ATCC 25435</strain>
    </source>
</reference>
<dbReference type="SUPFAM" id="SSF52540">
    <property type="entry name" value="P-loop containing nucleoside triphosphate hydrolases"/>
    <property type="match status" value="1"/>
</dbReference>
<dbReference type="AlphaFoldDB" id="M3FUM6"/>
<dbReference type="GO" id="GO:0055085">
    <property type="term" value="P:transmembrane transport"/>
    <property type="evidence" value="ECO:0007669"/>
    <property type="project" value="InterPro"/>
</dbReference>
<feature type="transmembrane region" description="Helical" evidence="13">
    <location>
        <begin position="77"/>
        <end position="102"/>
    </location>
</feature>
<keyword evidence="6" id="KW-0997">Cell inner membrane</keyword>
<dbReference type="RefSeq" id="WP_005479010.1">
    <property type="nucleotide sequence ID" value="NZ_KB405067.1"/>
</dbReference>
<name>M3FUM6_9ACTN</name>
<evidence type="ECO:0000256" key="3">
    <source>
        <dbReference type="ARBA" id="ARBA00005417"/>
    </source>
</evidence>
<evidence type="ECO:0000313" key="18">
    <source>
        <dbReference type="Proteomes" id="UP000030760"/>
    </source>
</evidence>
<organism evidence="17 18">
    <name type="scientific">Streptomyces bottropensis ATCC 25435</name>
    <dbReference type="NCBI Taxonomy" id="1054862"/>
    <lineage>
        <taxon>Bacteria</taxon>
        <taxon>Bacillati</taxon>
        <taxon>Actinomycetota</taxon>
        <taxon>Actinomycetes</taxon>
        <taxon>Kitasatosporales</taxon>
        <taxon>Streptomycetaceae</taxon>
        <taxon>Streptomyces</taxon>
    </lineage>
</organism>
<evidence type="ECO:0000256" key="5">
    <source>
        <dbReference type="ARBA" id="ARBA00022475"/>
    </source>
</evidence>
<dbReference type="Pfam" id="PF00528">
    <property type="entry name" value="BPD_transp_1"/>
    <property type="match status" value="1"/>
</dbReference>
<dbReference type="Pfam" id="PF00005">
    <property type="entry name" value="ABC_tran"/>
    <property type="match status" value="1"/>
</dbReference>
<dbReference type="Gene3D" id="1.10.3720.10">
    <property type="entry name" value="MetI-like"/>
    <property type="match status" value="1"/>
</dbReference>
<evidence type="ECO:0000256" key="2">
    <source>
        <dbReference type="ARBA" id="ARBA00004202"/>
    </source>
</evidence>
<comment type="similarity">
    <text evidence="3">Belongs to the ABC transporter superfamily.</text>
</comment>
<dbReference type="InterPro" id="IPR003439">
    <property type="entry name" value="ABC_transporter-like_ATP-bd"/>
</dbReference>
<comment type="similarity">
    <text evidence="13">Belongs to the binding-protein-dependent transport system permease family.</text>
</comment>
<keyword evidence="5" id="KW-1003">Cell membrane</keyword>
<dbReference type="InterPro" id="IPR000515">
    <property type="entry name" value="MetI-like"/>
</dbReference>
<dbReference type="PANTHER" id="PTHR43297:SF14">
    <property type="entry name" value="ATPASE AAA-TYPE CORE DOMAIN-CONTAINING PROTEIN"/>
    <property type="match status" value="1"/>
</dbReference>
<proteinExistence type="inferred from homology"/>
<feature type="transmembrane region" description="Helical" evidence="13">
    <location>
        <begin position="114"/>
        <end position="135"/>
    </location>
</feature>
<evidence type="ECO:0000256" key="10">
    <source>
        <dbReference type="ARBA" id="ARBA00022967"/>
    </source>
</evidence>
<dbReference type="EMBL" id="KB405067">
    <property type="protein sequence ID" value="EMF55919.1"/>
    <property type="molecule type" value="Genomic_DNA"/>
</dbReference>
<dbReference type="InterPro" id="IPR003593">
    <property type="entry name" value="AAA+_ATPase"/>
</dbReference>
<evidence type="ECO:0000313" key="17">
    <source>
        <dbReference type="EMBL" id="EMF55919.1"/>
    </source>
</evidence>
<keyword evidence="8" id="KW-0547">Nucleotide-binding</keyword>
<sequence>MATDTTARPWRRNPSLPAGAVILGLLLVVALVAPPLLSGSAETLTDNARLGPGAEHLLGTDAFGRDVLARALVATRLTLLMAAAATAASFVVGVAIGALVHLAPGWLRETCLRLVDSAVAFPSLVLALVIAAVLGPGTGSAIVAIAVAGVPGFARLTANLAATVADKDYVLTARLLGVPGPRILGRHVLPNIGGPLLVLLSSSFTLSLLDISSLSFVGLGVQSPQYDWGRLLNEALPSIFAQPSVVLAPSIMLIVTGVGAMLLGDGVASLVDPRTRGTAPAPAGTADAAGPAGPAEASRGLGASGGAGAVAETEQDGLLTVAGLTVRAGDRTLVDDVSFTIGAGRIVGLVGESGSGKSTIAMAVAGLLPEGVRANASRLALGDLDLLGTPPERRLATEIGIVYQDPIGTFNPALRLGTQLTEVARAHLGTPRRQATRDMVRALADIHVTEPERRLRQHPHELSGGMLQRASIASAMTTNPRLLIADEPTTALDVTVQAEVLRQFRRINREHGTAMLFISHDIGVVGVLCDTVLVLHGGRVVDRTTGRDLRQGTVTHPYTRALLAATPAAVEAGGPLSAVRWTADTAPAQPDGTSLDGTPPDGKPLDGKLLGGTPPDGKSPDGKPLDGIPPHATPPDDLSDTAAGRPPAAEGSR</sequence>
<keyword evidence="12 13" id="KW-0472">Membrane</keyword>
<dbReference type="PANTHER" id="PTHR43297">
    <property type="entry name" value="OLIGOPEPTIDE TRANSPORT ATP-BINDING PROTEIN APPD"/>
    <property type="match status" value="1"/>
</dbReference>
<feature type="domain" description="ABC transporter" evidence="15">
    <location>
        <begin position="319"/>
        <end position="562"/>
    </location>
</feature>
<evidence type="ECO:0000256" key="9">
    <source>
        <dbReference type="ARBA" id="ARBA00022840"/>
    </source>
</evidence>
<dbReference type="PROSITE" id="PS50928">
    <property type="entry name" value="ABC_TM1"/>
    <property type="match status" value="1"/>
</dbReference>
<gene>
    <name evidence="17" type="ORF">SBD_3232</name>
</gene>
<evidence type="ECO:0000256" key="7">
    <source>
        <dbReference type="ARBA" id="ARBA00022692"/>
    </source>
</evidence>
<dbReference type="Proteomes" id="UP000030760">
    <property type="component" value="Unassembled WGS sequence"/>
</dbReference>
<accession>M3FUM6</accession>
<evidence type="ECO:0000256" key="8">
    <source>
        <dbReference type="ARBA" id="ARBA00022741"/>
    </source>
</evidence>
<dbReference type="PROSITE" id="PS00211">
    <property type="entry name" value="ABC_TRANSPORTER_1"/>
    <property type="match status" value="1"/>
</dbReference>
<dbReference type="GO" id="GO:0005524">
    <property type="term" value="F:ATP binding"/>
    <property type="evidence" value="ECO:0007669"/>
    <property type="project" value="UniProtKB-KW"/>
</dbReference>
<dbReference type="PROSITE" id="PS50893">
    <property type="entry name" value="ABC_TRANSPORTER_2"/>
    <property type="match status" value="1"/>
</dbReference>
<evidence type="ECO:0000256" key="1">
    <source>
        <dbReference type="ARBA" id="ARBA00004141"/>
    </source>
</evidence>
<evidence type="ECO:0000259" key="16">
    <source>
        <dbReference type="PROSITE" id="PS50928"/>
    </source>
</evidence>
<evidence type="ECO:0000256" key="11">
    <source>
        <dbReference type="ARBA" id="ARBA00022989"/>
    </source>
</evidence>
<dbReference type="InterPro" id="IPR027417">
    <property type="entry name" value="P-loop_NTPase"/>
</dbReference>
<evidence type="ECO:0000259" key="15">
    <source>
        <dbReference type="PROSITE" id="PS50893"/>
    </source>
</evidence>
<dbReference type="GeneID" id="96269999"/>
<dbReference type="InterPro" id="IPR017871">
    <property type="entry name" value="ABC_transporter-like_CS"/>
</dbReference>
<evidence type="ECO:0000256" key="13">
    <source>
        <dbReference type="RuleBase" id="RU363032"/>
    </source>
</evidence>
<dbReference type="Gene3D" id="3.40.50.300">
    <property type="entry name" value="P-loop containing nucleotide triphosphate hydrolases"/>
    <property type="match status" value="1"/>
</dbReference>
<keyword evidence="10" id="KW-1278">Translocase</keyword>
<dbReference type="CDD" id="cd06261">
    <property type="entry name" value="TM_PBP2"/>
    <property type="match status" value="1"/>
</dbReference>
<dbReference type="InterPro" id="IPR050388">
    <property type="entry name" value="ABC_Ni/Peptide_Import"/>
</dbReference>
<keyword evidence="4 13" id="KW-0813">Transport</keyword>
<comment type="subcellular location">
    <subcellularLocation>
        <location evidence="13">Cell membrane</location>
        <topology evidence="13">Multi-pass membrane protein</topology>
    </subcellularLocation>
    <subcellularLocation>
        <location evidence="2">Cell membrane</location>
        <topology evidence="2">Peripheral membrane protein</topology>
    </subcellularLocation>
    <subcellularLocation>
        <location evidence="1">Membrane</location>
        <topology evidence="1">Multi-pass membrane protein</topology>
    </subcellularLocation>
</comment>
<keyword evidence="7 13" id="KW-0812">Transmembrane</keyword>
<keyword evidence="9 17" id="KW-0067">ATP-binding</keyword>
<feature type="region of interest" description="Disordered" evidence="14">
    <location>
        <begin position="274"/>
        <end position="307"/>
    </location>
</feature>
<feature type="transmembrane region" description="Helical" evidence="13">
    <location>
        <begin position="16"/>
        <end position="37"/>
    </location>
</feature>
<evidence type="ECO:0000256" key="12">
    <source>
        <dbReference type="ARBA" id="ARBA00023136"/>
    </source>
</evidence>
<protein>
    <submittedName>
        <fullName evidence="17">Oligopeptide transporter /ATP-binding protein</fullName>
    </submittedName>
</protein>
<evidence type="ECO:0000256" key="6">
    <source>
        <dbReference type="ARBA" id="ARBA00022519"/>
    </source>
</evidence>
<dbReference type="GO" id="GO:0005886">
    <property type="term" value="C:plasma membrane"/>
    <property type="evidence" value="ECO:0007669"/>
    <property type="project" value="UniProtKB-SubCell"/>
</dbReference>
<feature type="compositionally biased region" description="Low complexity" evidence="14">
    <location>
        <begin position="276"/>
        <end position="301"/>
    </location>
</feature>
<keyword evidence="11 13" id="KW-1133">Transmembrane helix</keyword>
<evidence type="ECO:0000256" key="14">
    <source>
        <dbReference type="SAM" id="MobiDB-lite"/>
    </source>
</evidence>
<dbReference type="CDD" id="cd03257">
    <property type="entry name" value="ABC_NikE_OppD_transporters"/>
    <property type="match status" value="1"/>
</dbReference>
<feature type="compositionally biased region" description="Low complexity" evidence="14">
    <location>
        <begin position="607"/>
        <end position="616"/>
    </location>
</feature>
<dbReference type="SUPFAM" id="SSF161098">
    <property type="entry name" value="MetI-like"/>
    <property type="match status" value="1"/>
</dbReference>
<dbReference type="GO" id="GO:0016887">
    <property type="term" value="F:ATP hydrolysis activity"/>
    <property type="evidence" value="ECO:0007669"/>
    <property type="project" value="InterPro"/>
</dbReference>
<feature type="domain" description="ABC transmembrane type-1" evidence="16">
    <location>
        <begin position="75"/>
        <end position="264"/>
    </location>
</feature>
<dbReference type="InterPro" id="IPR035906">
    <property type="entry name" value="MetI-like_sf"/>
</dbReference>
<feature type="region of interest" description="Disordered" evidence="14">
    <location>
        <begin position="585"/>
        <end position="653"/>
    </location>
</feature>
<evidence type="ECO:0000256" key="4">
    <source>
        <dbReference type="ARBA" id="ARBA00022448"/>
    </source>
</evidence>
<dbReference type="SMART" id="SM00382">
    <property type="entry name" value="AAA"/>
    <property type="match status" value="1"/>
</dbReference>